<reference evidence="9" key="1">
    <citation type="submission" date="2016-06" db="UniProtKB">
        <authorList>
            <consortium name="WormBaseParasite"/>
        </authorList>
    </citation>
    <scope>IDENTIFICATION</scope>
</reference>
<dbReference type="AlphaFoldDB" id="A0A183V8T0"/>
<feature type="domain" description="G-protein coupled receptors family 1 profile" evidence="6">
    <location>
        <begin position="41"/>
        <end position="202"/>
    </location>
</feature>
<evidence type="ECO:0000256" key="1">
    <source>
        <dbReference type="ARBA" id="ARBA00004370"/>
    </source>
</evidence>
<keyword evidence="3 5" id="KW-1133">Transmembrane helix</keyword>
<evidence type="ECO:0000313" key="9">
    <source>
        <dbReference type="WBParaSite" id="TCNE_0001715101-mRNA-1"/>
    </source>
</evidence>
<feature type="transmembrane region" description="Helical" evidence="5">
    <location>
        <begin position="61"/>
        <end position="81"/>
    </location>
</feature>
<evidence type="ECO:0000259" key="6">
    <source>
        <dbReference type="PROSITE" id="PS50262"/>
    </source>
</evidence>
<dbReference type="GO" id="GO:0016020">
    <property type="term" value="C:membrane"/>
    <property type="evidence" value="ECO:0007669"/>
    <property type="project" value="UniProtKB-SubCell"/>
</dbReference>
<keyword evidence="8" id="KW-1185">Reference proteome</keyword>
<accession>A0A183V8T0</accession>
<evidence type="ECO:0000256" key="4">
    <source>
        <dbReference type="ARBA" id="ARBA00023136"/>
    </source>
</evidence>
<keyword evidence="4 5" id="KW-0472">Membrane</keyword>
<gene>
    <name evidence="7" type="ORF">TCNE_LOCUS17150</name>
</gene>
<feature type="transmembrane region" description="Helical" evidence="5">
    <location>
        <begin position="148"/>
        <end position="167"/>
    </location>
</feature>
<evidence type="ECO:0000256" key="3">
    <source>
        <dbReference type="ARBA" id="ARBA00022989"/>
    </source>
</evidence>
<comment type="subcellular location">
    <subcellularLocation>
        <location evidence="1">Membrane</location>
    </subcellularLocation>
</comment>
<feature type="transmembrane region" description="Helical" evidence="5">
    <location>
        <begin position="101"/>
        <end position="127"/>
    </location>
</feature>
<dbReference type="WBParaSite" id="TCNE_0001715101-mRNA-1">
    <property type="protein sequence ID" value="TCNE_0001715101-mRNA-1"/>
    <property type="gene ID" value="TCNE_0001715101"/>
</dbReference>
<proteinExistence type="predicted"/>
<dbReference type="PANTHER" id="PTHR46895">
    <property type="entry name" value="PROTEIN CBG20548-RELATED"/>
    <property type="match status" value="1"/>
</dbReference>
<evidence type="ECO:0000313" key="8">
    <source>
        <dbReference type="Proteomes" id="UP000050794"/>
    </source>
</evidence>
<dbReference type="Pfam" id="PF10324">
    <property type="entry name" value="7TM_GPCR_Srw"/>
    <property type="match status" value="1"/>
</dbReference>
<dbReference type="Proteomes" id="UP000050794">
    <property type="component" value="Unassembled WGS sequence"/>
</dbReference>
<dbReference type="PROSITE" id="PS50262">
    <property type="entry name" value="G_PROTEIN_RECEP_F1_2"/>
    <property type="match status" value="1"/>
</dbReference>
<organism evidence="8 9">
    <name type="scientific">Toxocara canis</name>
    <name type="common">Canine roundworm</name>
    <dbReference type="NCBI Taxonomy" id="6265"/>
    <lineage>
        <taxon>Eukaryota</taxon>
        <taxon>Metazoa</taxon>
        <taxon>Ecdysozoa</taxon>
        <taxon>Nematoda</taxon>
        <taxon>Chromadorea</taxon>
        <taxon>Rhabditida</taxon>
        <taxon>Spirurina</taxon>
        <taxon>Ascaridomorpha</taxon>
        <taxon>Ascaridoidea</taxon>
        <taxon>Toxocaridae</taxon>
        <taxon>Toxocara</taxon>
    </lineage>
</organism>
<dbReference type="GO" id="GO:0008528">
    <property type="term" value="F:G protein-coupled peptide receptor activity"/>
    <property type="evidence" value="ECO:0007669"/>
    <property type="project" value="InterPro"/>
</dbReference>
<dbReference type="InterPro" id="IPR019427">
    <property type="entry name" value="7TM_GPCR_serpentine_rcpt_Srw"/>
</dbReference>
<evidence type="ECO:0000256" key="2">
    <source>
        <dbReference type="ARBA" id="ARBA00022692"/>
    </source>
</evidence>
<dbReference type="SUPFAM" id="SSF81321">
    <property type="entry name" value="Family A G protein-coupled receptor-like"/>
    <property type="match status" value="1"/>
</dbReference>
<keyword evidence="2 5" id="KW-0812">Transmembrane</keyword>
<protein>
    <submittedName>
        <fullName evidence="9">G_PROTEIN_RECEP_F1_2 domain-containing protein</fullName>
    </submittedName>
</protein>
<sequence>MGSSAAEYCLTRHEMQLSGNEIERIVYGYVVPFFVLFGTIGNVVSLMVLLSPPMRSRSRNLCYLAIVDILFLLLMFPHSLANYEIFAYNFYFRQLYLSVKVHLLALSNWISASAIWLVLLICMERLIGVRYPFHVKKYSTTRDKRCSLLTLAFVLTATGLLTIYTHINYNTLMRTFCNGTQPHAFFIAIDSQTSAFLFHFTI</sequence>
<dbReference type="Gene3D" id="1.20.1070.10">
    <property type="entry name" value="Rhodopsin 7-helix transmembrane proteins"/>
    <property type="match status" value="1"/>
</dbReference>
<evidence type="ECO:0000313" key="7">
    <source>
        <dbReference type="EMBL" id="VDM48471.1"/>
    </source>
</evidence>
<dbReference type="EMBL" id="UYWY01024195">
    <property type="protein sequence ID" value="VDM48471.1"/>
    <property type="molecule type" value="Genomic_DNA"/>
</dbReference>
<name>A0A183V8T0_TOXCA</name>
<dbReference type="InterPro" id="IPR017452">
    <property type="entry name" value="GPCR_Rhodpsn_7TM"/>
</dbReference>
<evidence type="ECO:0000256" key="5">
    <source>
        <dbReference type="SAM" id="Phobius"/>
    </source>
</evidence>
<feature type="transmembrane region" description="Helical" evidence="5">
    <location>
        <begin position="25"/>
        <end position="49"/>
    </location>
</feature>
<reference evidence="7 8" key="2">
    <citation type="submission" date="2018-11" db="EMBL/GenBank/DDBJ databases">
        <authorList>
            <consortium name="Pathogen Informatics"/>
        </authorList>
    </citation>
    <scope>NUCLEOTIDE SEQUENCE [LARGE SCALE GENOMIC DNA]</scope>
</reference>
<dbReference type="PANTHER" id="PTHR46895:SF3">
    <property type="entry name" value="G-PROTEIN COUPLED RECEPTOR F59B2.13-RELATED"/>
    <property type="match status" value="1"/>
</dbReference>